<proteinExistence type="predicted"/>
<dbReference type="InterPro" id="IPR036097">
    <property type="entry name" value="HisK_dim/P_sf"/>
</dbReference>
<dbReference type="CDD" id="cd06225">
    <property type="entry name" value="HAMP"/>
    <property type="match status" value="1"/>
</dbReference>
<evidence type="ECO:0000313" key="15">
    <source>
        <dbReference type="Proteomes" id="UP000239494"/>
    </source>
</evidence>
<dbReference type="SMART" id="SM00387">
    <property type="entry name" value="HATPase_c"/>
    <property type="match status" value="1"/>
</dbReference>
<evidence type="ECO:0000256" key="8">
    <source>
        <dbReference type="ARBA" id="ARBA00022989"/>
    </source>
</evidence>
<keyword evidence="10 11" id="KW-0472">Membrane</keyword>
<evidence type="ECO:0000259" key="12">
    <source>
        <dbReference type="PROSITE" id="PS50109"/>
    </source>
</evidence>
<evidence type="ECO:0000256" key="5">
    <source>
        <dbReference type="ARBA" id="ARBA00022679"/>
    </source>
</evidence>
<feature type="domain" description="HAMP" evidence="13">
    <location>
        <begin position="104"/>
        <end position="157"/>
    </location>
</feature>
<dbReference type="Proteomes" id="UP000239494">
    <property type="component" value="Unassembled WGS sequence"/>
</dbReference>
<evidence type="ECO:0000313" key="14">
    <source>
        <dbReference type="EMBL" id="PRY34903.1"/>
    </source>
</evidence>
<keyword evidence="15" id="KW-1185">Reference proteome</keyword>
<dbReference type="InterPro" id="IPR003661">
    <property type="entry name" value="HisK_dim/P_dom"/>
</dbReference>
<protein>
    <recommendedName>
        <fullName evidence="3">histidine kinase</fullName>
        <ecNumber evidence="3">2.7.13.3</ecNumber>
    </recommendedName>
</protein>
<evidence type="ECO:0000256" key="3">
    <source>
        <dbReference type="ARBA" id="ARBA00012438"/>
    </source>
</evidence>
<dbReference type="AlphaFoldDB" id="A0A2T0SNE8"/>
<evidence type="ECO:0000256" key="7">
    <source>
        <dbReference type="ARBA" id="ARBA00022777"/>
    </source>
</evidence>
<comment type="catalytic activity">
    <reaction evidence="1">
        <text>ATP + protein L-histidine = ADP + protein N-phospho-L-histidine.</text>
        <dbReference type="EC" id="2.7.13.3"/>
    </reaction>
</comment>
<reference evidence="14 15" key="1">
    <citation type="submission" date="2018-03" db="EMBL/GenBank/DDBJ databases">
        <title>Genomic Encyclopedia of Archaeal and Bacterial Type Strains, Phase II (KMG-II): from individual species to whole genera.</title>
        <authorList>
            <person name="Goeker M."/>
        </authorList>
    </citation>
    <scope>NUCLEOTIDE SEQUENCE [LARGE SCALE GENOMIC DNA]</scope>
    <source>
        <strain evidence="14 15">DSM 44720</strain>
    </source>
</reference>
<dbReference type="InterPro" id="IPR004358">
    <property type="entry name" value="Sig_transdc_His_kin-like_C"/>
</dbReference>
<feature type="domain" description="Histidine kinase" evidence="12">
    <location>
        <begin position="165"/>
        <end position="379"/>
    </location>
</feature>
<dbReference type="Gene3D" id="1.10.287.130">
    <property type="match status" value="1"/>
</dbReference>
<evidence type="ECO:0000256" key="4">
    <source>
        <dbReference type="ARBA" id="ARBA00022553"/>
    </source>
</evidence>
<dbReference type="PROSITE" id="PS50109">
    <property type="entry name" value="HIS_KIN"/>
    <property type="match status" value="1"/>
</dbReference>
<dbReference type="InterPro" id="IPR036890">
    <property type="entry name" value="HATPase_C_sf"/>
</dbReference>
<keyword evidence="5" id="KW-0808">Transferase</keyword>
<sequence>MTGFGIRTRLLLGFVVALVVAGGLVVAVVYVGIRFVPTYELVPAHPIGDEIPSAGASPEGRATTMTTIALRSKQDVWSMVLATSAVGMLLVVVVGLVAGRLVVRRLLAPLGAISRVAAATATGDLEQRVNAGGPPDELRDLADTFDSMLDELQELFAAHRRFAANASHELLTPLATTRSILQVAMSGGSAEELAELAPMLLATNERNITIVTALLQLAGAEHERPDAELVDLGDLVRLVAADHTATAQERDVRLHVDRDQECTVTGSTPLLRQLVHNLLDNALTYNVPGGQVDLSVRHDRDSVVLEVRNTGPLVTPGTTDRLFEPFYRAERSRIRSGSSGHGLGLAIVRSIVHAHQGGATAVGNAGGGLTVRVELPRSVHDGLTARTAGRR</sequence>
<dbReference type="Pfam" id="PF00512">
    <property type="entry name" value="HisKA"/>
    <property type="match status" value="1"/>
</dbReference>
<dbReference type="SUPFAM" id="SSF47384">
    <property type="entry name" value="Homodimeric domain of signal transducing histidine kinase"/>
    <property type="match status" value="1"/>
</dbReference>
<evidence type="ECO:0000256" key="2">
    <source>
        <dbReference type="ARBA" id="ARBA00004236"/>
    </source>
</evidence>
<dbReference type="PANTHER" id="PTHR45436">
    <property type="entry name" value="SENSOR HISTIDINE KINASE YKOH"/>
    <property type="match status" value="1"/>
</dbReference>
<name>A0A2T0SNE8_9PSEU</name>
<dbReference type="Pfam" id="PF00672">
    <property type="entry name" value="HAMP"/>
    <property type="match status" value="1"/>
</dbReference>
<dbReference type="SMART" id="SM00304">
    <property type="entry name" value="HAMP"/>
    <property type="match status" value="1"/>
</dbReference>
<evidence type="ECO:0000256" key="6">
    <source>
        <dbReference type="ARBA" id="ARBA00022692"/>
    </source>
</evidence>
<keyword evidence="4" id="KW-0597">Phosphoprotein</keyword>
<keyword evidence="6 11" id="KW-0812">Transmembrane</keyword>
<dbReference type="SUPFAM" id="SSF158472">
    <property type="entry name" value="HAMP domain-like"/>
    <property type="match status" value="1"/>
</dbReference>
<keyword evidence="8 11" id="KW-1133">Transmembrane helix</keyword>
<dbReference type="GO" id="GO:0000155">
    <property type="term" value="F:phosphorelay sensor kinase activity"/>
    <property type="evidence" value="ECO:0007669"/>
    <property type="project" value="InterPro"/>
</dbReference>
<dbReference type="Gene3D" id="3.30.565.10">
    <property type="entry name" value="Histidine kinase-like ATPase, C-terminal domain"/>
    <property type="match status" value="1"/>
</dbReference>
<dbReference type="EMBL" id="PVTF01000015">
    <property type="protein sequence ID" value="PRY34903.1"/>
    <property type="molecule type" value="Genomic_DNA"/>
</dbReference>
<dbReference type="InterPro" id="IPR050428">
    <property type="entry name" value="TCS_sensor_his_kinase"/>
</dbReference>
<dbReference type="PRINTS" id="PR00344">
    <property type="entry name" value="BCTRLSENSOR"/>
</dbReference>
<dbReference type="InterPro" id="IPR003594">
    <property type="entry name" value="HATPase_dom"/>
</dbReference>
<dbReference type="PROSITE" id="PS50885">
    <property type="entry name" value="HAMP"/>
    <property type="match status" value="1"/>
</dbReference>
<dbReference type="EC" id="2.7.13.3" evidence="3"/>
<evidence type="ECO:0000256" key="1">
    <source>
        <dbReference type="ARBA" id="ARBA00000085"/>
    </source>
</evidence>
<comment type="caution">
    <text evidence="14">The sequence shown here is derived from an EMBL/GenBank/DDBJ whole genome shotgun (WGS) entry which is preliminary data.</text>
</comment>
<dbReference type="InterPro" id="IPR005467">
    <property type="entry name" value="His_kinase_dom"/>
</dbReference>
<accession>A0A2T0SNE8</accession>
<feature type="transmembrane region" description="Helical" evidence="11">
    <location>
        <begin position="12"/>
        <end position="33"/>
    </location>
</feature>
<evidence type="ECO:0000256" key="9">
    <source>
        <dbReference type="ARBA" id="ARBA00023012"/>
    </source>
</evidence>
<dbReference type="PANTHER" id="PTHR45436:SF5">
    <property type="entry name" value="SENSOR HISTIDINE KINASE TRCS"/>
    <property type="match status" value="1"/>
</dbReference>
<dbReference type="InterPro" id="IPR003660">
    <property type="entry name" value="HAMP_dom"/>
</dbReference>
<keyword evidence="9" id="KW-0902">Two-component regulatory system</keyword>
<keyword evidence="7 14" id="KW-0418">Kinase</keyword>
<evidence type="ECO:0000256" key="10">
    <source>
        <dbReference type="ARBA" id="ARBA00023136"/>
    </source>
</evidence>
<feature type="transmembrane region" description="Helical" evidence="11">
    <location>
        <begin position="76"/>
        <end position="98"/>
    </location>
</feature>
<dbReference type="SUPFAM" id="SSF55874">
    <property type="entry name" value="ATPase domain of HSP90 chaperone/DNA topoisomerase II/histidine kinase"/>
    <property type="match status" value="1"/>
</dbReference>
<evidence type="ECO:0000259" key="13">
    <source>
        <dbReference type="PROSITE" id="PS50885"/>
    </source>
</evidence>
<dbReference type="GO" id="GO:0005886">
    <property type="term" value="C:plasma membrane"/>
    <property type="evidence" value="ECO:0007669"/>
    <property type="project" value="UniProtKB-SubCell"/>
</dbReference>
<dbReference type="SMART" id="SM00388">
    <property type="entry name" value="HisKA"/>
    <property type="match status" value="1"/>
</dbReference>
<dbReference type="CDD" id="cd00082">
    <property type="entry name" value="HisKA"/>
    <property type="match status" value="1"/>
</dbReference>
<gene>
    <name evidence="14" type="ORF">CLV43_115180</name>
</gene>
<dbReference type="Pfam" id="PF02518">
    <property type="entry name" value="HATPase_c"/>
    <property type="match status" value="1"/>
</dbReference>
<dbReference type="RefSeq" id="WP_211304773.1">
    <property type="nucleotide sequence ID" value="NZ_PVTF01000015.1"/>
</dbReference>
<evidence type="ECO:0000256" key="11">
    <source>
        <dbReference type="SAM" id="Phobius"/>
    </source>
</evidence>
<comment type="subcellular location">
    <subcellularLocation>
        <location evidence="2">Cell membrane</location>
    </subcellularLocation>
</comment>
<organism evidence="14 15">
    <name type="scientific">Umezawaea tangerina</name>
    <dbReference type="NCBI Taxonomy" id="84725"/>
    <lineage>
        <taxon>Bacteria</taxon>
        <taxon>Bacillati</taxon>
        <taxon>Actinomycetota</taxon>
        <taxon>Actinomycetes</taxon>
        <taxon>Pseudonocardiales</taxon>
        <taxon>Pseudonocardiaceae</taxon>
        <taxon>Umezawaea</taxon>
    </lineage>
</organism>